<dbReference type="Proteomes" id="UP001281656">
    <property type="component" value="Unassembled WGS sequence"/>
</dbReference>
<feature type="transmembrane region" description="Helical" evidence="1">
    <location>
        <begin position="12"/>
        <end position="29"/>
    </location>
</feature>
<sequence length="163" mass="19355">MITYDTNMFNKNEWFVIALLAFYILVFLLPKRFPLFISIIFILYGIAVAGVTFDFILGGPTLDYYDDNNNSKYEIIDFLLYTSYGSFSYLIAYFFDKFKLKKQYVTLYVLALAIMSIGVEWIGHRLGVFHYKNGYKIEFSFPIYLMVYSILLILYFKLHREKN</sequence>
<accession>A0ABU4JVE5</accession>
<keyword evidence="1" id="KW-0472">Membrane</keyword>
<gene>
    <name evidence="2" type="ORF">P8V03_13260</name>
</gene>
<evidence type="ECO:0008006" key="4">
    <source>
        <dbReference type="Google" id="ProtNLM"/>
    </source>
</evidence>
<reference evidence="2 3" key="1">
    <citation type="submission" date="2023-04" db="EMBL/GenBank/DDBJ databases">
        <title>Clostridium tannerae sp. nov., isolated from the fecal material of an alpaca.</title>
        <authorList>
            <person name="Miller S."/>
            <person name="Hendry M."/>
            <person name="King J."/>
            <person name="Sankaranarayanan K."/>
            <person name="Lawson P.A."/>
        </authorList>
    </citation>
    <scope>NUCLEOTIDE SEQUENCE [LARGE SCALE GENOMIC DNA]</scope>
    <source>
        <strain evidence="2 3">A1-XYC3</strain>
    </source>
</reference>
<keyword evidence="1" id="KW-0812">Transmembrane</keyword>
<comment type="caution">
    <text evidence="2">The sequence shown here is derived from an EMBL/GenBank/DDBJ whole genome shotgun (WGS) entry which is preliminary data.</text>
</comment>
<feature type="transmembrane region" description="Helical" evidence="1">
    <location>
        <begin position="107"/>
        <end position="127"/>
    </location>
</feature>
<proteinExistence type="predicted"/>
<organism evidence="2 3">
    <name type="scientific">Clostridium tanneri</name>
    <dbReference type="NCBI Taxonomy" id="3037988"/>
    <lineage>
        <taxon>Bacteria</taxon>
        <taxon>Bacillati</taxon>
        <taxon>Bacillota</taxon>
        <taxon>Clostridia</taxon>
        <taxon>Eubacteriales</taxon>
        <taxon>Clostridiaceae</taxon>
        <taxon>Clostridium</taxon>
    </lineage>
</organism>
<feature type="transmembrane region" description="Helical" evidence="1">
    <location>
        <begin position="139"/>
        <end position="158"/>
    </location>
</feature>
<protein>
    <recommendedName>
        <fullName evidence="4">Rod shape-determining protein MreD</fullName>
    </recommendedName>
</protein>
<keyword evidence="3" id="KW-1185">Reference proteome</keyword>
<keyword evidence="1" id="KW-1133">Transmembrane helix</keyword>
<feature type="transmembrane region" description="Helical" evidence="1">
    <location>
        <begin position="36"/>
        <end position="58"/>
    </location>
</feature>
<name>A0ABU4JVE5_9CLOT</name>
<evidence type="ECO:0000313" key="3">
    <source>
        <dbReference type="Proteomes" id="UP001281656"/>
    </source>
</evidence>
<evidence type="ECO:0000256" key="1">
    <source>
        <dbReference type="SAM" id="Phobius"/>
    </source>
</evidence>
<dbReference type="EMBL" id="JARUJP010000016">
    <property type="protein sequence ID" value="MDW8802120.1"/>
    <property type="molecule type" value="Genomic_DNA"/>
</dbReference>
<evidence type="ECO:0000313" key="2">
    <source>
        <dbReference type="EMBL" id="MDW8802120.1"/>
    </source>
</evidence>
<dbReference type="RefSeq" id="WP_318798471.1">
    <property type="nucleotide sequence ID" value="NZ_JARUJP010000016.1"/>
</dbReference>
<feature type="transmembrane region" description="Helical" evidence="1">
    <location>
        <begin position="78"/>
        <end position="95"/>
    </location>
</feature>